<evidence type="ECO:0000256" key="6">
    <source>
        <dbReference type="ARBA" id="ARBA00022989"/>
    </source>
</evidence>
<evidence type="ECO:0000256" key="5">
    <source>
        <dbReference type="ARBA" id="ARBA00022692"/>
    </source>
</evidence>
<dbReference type="InterPro" id="IPR036721">
    <property type="entry name" value="RCK_C_sf"/>
</dbReference>
<organism evidence="10 11">
    <name type="scientific">Phytomonospora endophytica</name>
    <dbReference type="NCBI Taxonomy" id="714109"/>
    <lineage>
        <taxon>Bacteria</taxon>
        <taxon>Bacillati</taxon>
        <taxon>Actinomycetota</taxon>
        <taxon>Actinomycetes</taxon>
        <taxon>Micromonosporales</taxon>
        <taxon>Micromonosporaceae</taxon>
        <taxon>Phytomonospora</taxon>
    </lineage>
</organism>
<dbReference type="NCBIfam" id="TIGR03802">
    <property type="entry name" value="Asp_Ala_antiprt"/>
    <property type="match status" value="1"/>
</dbReference>
<reference evidence="10 11" key="1">
    <citation type="submission" date="2020-08" db="EMBL/GenBank/DDBJ databases">
        <title>Genomic Encyclopedia of Type Strains, Phase IV (KMG-IV): sequencing the most valuable type-strain genomes for metagenomic binning, comparative biology and taxonomic classification.</title>
        <authorList>
            <person name="Goeker M."/>
        </authorList>
    </citation>
    <scope>NUCLEOTIDE SEQUENCE [LARGE SCALE GENOMIC DNA]</scope>
    <source>
        <strain evidence="10 11">YIM 65646</strain>
    </source>
</reference>
<dbReference type="RefSeq" id="WP_184788606.1">
    <property type="nucleotide sequence ID" value="NZ_BONT01000075.1"/>
</dbReference>
<dbReference type="SUPFAM" id="SSF116726">
    <property type="entry name" value="TrkA C-terminal domain-like"/>
    <property type="match status" value="1"/>
</dbReference>
<dbReference type="InterPro" id="IPR006512">
    <property type="entry name" value="YidE_YbjL"/>
</dbReference>
<gene>
    <name evidence="10" type="ORF">HNR73_003621</name>
</gene>
<feature type="transmembrane region" description="Helical" evidence="8">
    <location>
        <begin position="389"/>
        <end position="408"/>
    </location>
</feature>
<dbReference type="Pfam" id="PF06826">
    <property type="entry name" value="Asp-Al_Ex"/>
    <property type="match status" value="2"/>
</dbReference>
<accession>A0A841FR50</accession>
<feature type="transmembrane region" description="Helical" evidence="8">
    <location>
        <begin position="63"/>
        <end position="81"/>
    </location>
</feature>
<dbReference type="GO" id="GO:0005886">
    <property type="term" value="C:plasma membrane"/>
    <property type="evidence" value="ECO:0007669"/>
    <property type="project" value="UniProtKB-SubCell"/>
</dbReference>
<dbReference type="GO" id="GO:0008324">
    <property type="term" value="F:monoatomic cation transmembrane transporter activity"/>
    <property type="evidence" value="ECO:0007669"/>
    <property type="project" value="InterPro"/>
</dbReference>
<feature type="transmembrane region" description="Helical" evidence="8">
    <location>
        <begin position="160"/>
        <end position="180"/>
    </location>
</feature>
<feature type="transmembrane region" description="Helical" evidence="8">
    <location>
        <begin position="36"/>
        <end position="57"/>
    </location>
</feature>
<keyword evidence="4" id="KW-1003">Cell membrane</keyword>
<evidence type="ECO:0000313" key="10">
    <source>
        <dbReference type="EMBL" id="MBB6035757.1"/>
    </source>
</evidence>
<proteinExistence type="inferred from homology"/>
<feature type="domain" description="RCK C-terminal" evidence="9">
    <location>
        <begin position="295"/>
        <end position="379"/>
    </location>
</feature>
<dbReference type="NCBIfam" id="TIGR01625">
    <property type="entry name" value="YidE_YbjL_dupl"/>
    <property type="match status" value="1"/>
</dbReference>
<feature type="transmembrane region" description="Helical" evidence="8">
    <location>
        <begin position="478"/>
        <end position="498"/>
    </location>
</feature>
<evidence type="ECO:0000313" key="11">
    <source>
        <dbReference type="Proteomes" id="UP000548476"/>
    </source>
</evidence>
<evidence type="ECO:0000256" key="3">
    <source>
        <dbReference type="ARBA" id="ARBA00022448"/>
    </source>
</evidence>
<evidence type="ECO:0000256" key="4">
    <source>
        <dbReference type="ARBA" id="ARBA00022475"/>
    </source>
</evidence>
<keyword evidence="5 8" id="KW-0812">Transmembrane</keyword>
<feature type="transmembrane region" description="Helical" evidence="8">
    <location>
        <begin position="541"/>
        <end position="563"/>
    </location>
</feature>
<dbReference type="PANTHER" id="PTHR30445">
    <property type="entry name" value="K(+)_H(+) ANTIPORTER SUBUNIT KHTT"/>
    <property type="match status" value="1"/>
</dbReference>
<evidence type="ECO:0000256" key="8">
    <source>
        <dbReference type="SAM" id="Phobius"/>
    </source>
</evidence>
<dbReference type="GO" id="GO:0006813">
    <property type="term" value="P:potassium ion transport"/>
    <property type="evidence" value="ECO:0007669"/>
    <property type="project" value="InterPro"/>
</dbReference>
<dbReference type="InterPro" id="IPR050144">
    <property type="entry name" value="AAE_transporter"/>
</dbReference>
<comment type="subcellular location">
    <subcellularLocation>
        <location evidence="1">Cell membrane</location>
        <topology evidence="1">Multi-pass membrane protein</topology>
    </subcellularLocation>
</comment>
<feature type="transmembrane region" description="Helical" evidence="8">
    <location>
        <begin position="93"/>
        <end position="111"/>
    </location>
</feature>
<comment type="similarity">
    <text evidence="2">Belongs to the AAE transporter (TC 2.A.81) family.</text>
</comment>
<keyword evidence="11" id="KW-1185">Reference proteome</keyword>
<name>A0A841FR50_9ACTN</name>
<dbReference type="AlphaFoldDB" id="A0A841FR50"/>
<feature type="transmembrane region" description="Helical" evidence="8">
    <location>
        <begin position="510"/>
        <end position="529"/>
    </location>
</feature>
<sequence length="564" mass="59452">MGWLKDTLVQHAELAIFLALAMGFFVGKLKYKTLTLGAVTGTLLSGVLIGALTHAQVPDLVKTVAFIAFLFALGYNVGPQFFAGLRGDGIKQVILAVINCVFGLAVVYVLAKLLGYGPGWGAGLLAGGLTQSSVIGVAGQAIEALPGMTSEQAQVLEGQIAVGYSVCYLFGTAAAAYFLSSIAPRMMGTKDLAADAHAMERELGTATERDSAPAYYSVVRRTYKLTRPTLVGRRVGDVEAEALAWGNRVILHKLRRDGGIHALDADTVLRADDVVTVTARRHDLVALDVDDKWGDEVDDQELLDYEVEKLPLVVTNKELVGSTIGDAFAAHAPRLFVNNLVRGGITVPWSDSTVIHRGDELTVQGGKEFVEAATRTIGYPNRGSDETDFSYIGLGIVVGGLIGVPTLAIAGAEIGLTTSGGALIMGLVFGWLRSKSPTFGRFPPAANWLMSQGGLCLFVGIVGITAGPQFISGVKQEGLGLIGAGLIVTLLPMILCLYLGKYWFKFRTPILLGVVAGANTTTASIGAITDQAKSQVPVIGYTVPYAIGNTLLTIWGTIIVALLA</sequence>
<evidence type="ECO:0000256" key="7">
    <source>
        <dbReference type="ARBA" id="ARBA00023136"/>
    </source>
</evidence>
<keyword evidence="3" id="KW-0813">Transport</keyword>
<dbReference type="PROSITE" id="PS51202">
    <property type="entry name" value="RCK_C"/>
    <property type="match status" value="1"/>
</dbReference>
<keyword evidence="6 8" id="KW-1133">Transmembrane helix</keyword>
<dbReference type="InterPro" id="IPR006037">
    <property type="entry name" value="RCK_C"/>
</dbReference>
<dbReference type="PANTHER" id="PTHR30445:SF9">
    <property type="match status" value="1"/>
</dbReference>
<feature type="transmembrane region" description="Helical" evidence="8">
    <location>
        <begin position="445"/>
        <end position="466"/>
    </location>
</feature>
<evidence type="ECO:0000256" key="1">
    <source>
        <dbReference type="ARBA" id="ARBA00004651"/>
    </source>
</evidence>
<feature type="transmembrane region" description="Helical" evidence="8">
    <location>
        <begin position="12"/>
        <end position="29"/>
    </location>
</feature>
<dbReference type="Proteomes" id="UP000548476">
    <property type="component" value="Unassembled WGS sequence"/>
</dbReference>
<evidence type="ECO:0000256" key="2">
    <source>
        <dbReference type="ARBA" id="ARBA00009854"/>
    </source>
</evidence>
<comment type="caution">
    <text evidence="10">The sequence shown here is derived from an EMBL/GenBank/DDBJ whole genome shotgun (WGS) entry which is preliminary data.</text>
</comment>
<keyword evidence="7 8" id="KW-0472">Membrane</keyword>
<protein>
    <submittedName>
        <fullName evidence="10">Putative transport protein</fullName>
    </submittedName>
</protein>
<evidence type="ECO:0000259" key="9">
    <source>
        <dbReference type="PROSITE" id="PS51202"/>
    </source>
</evidence>
<feature type="transmembrane region" description="Helical" evidence="8">
    <location>
        <begin position="414"/>
        <end position="433"/>
    </location>
</feature>
<dbReference type="InterPro" id="IPR022457">
    <property type="entry name" value="Asp_Ala_antiprt"/>
</dbReference>
<dbReference type="EMBL" id="JACHGT010000007">
    <property type="protein sequence ID" value="MBB6035757.1"/>
    <property type="molecule type" value="Genomic_DNA"/>
</dbReference>